<dbReference type="Proteomes" id="UP000076079">
    <property type="component" value="Chromosome"/>
</dbReference>
<evidence type="ECO:0000313" key="1">
    <source>
        <dbReference type="EMBL" id="AMY06915.1"/>
    </source>
</evidence>
<name>A0A143PEH0_LUTPR</name>
<evidence type="ECO:0000313" key="2">
    <source>
        <dbReference type="Proteomes" id="UP000076079"/>
    </source>
</evidence>
<reference evidence="2" key="2">
    <citation type="submission" date="2016-04" db="EMBL/GenBank/DDBJ databases">
        <title>First Complete Genome Sequence of a Subdivision 6 Acidobacterium.</title>
        <authorList>
            <person name="Huang S."/>
            <person name="Vieira S."/>
            <person name="Bunk B."/>
            <person name="Riedel T."/>
            <person name="Sproeer C."/>
            <person name="Overmann J."/>
        </authorList>
    </citation>
    <scope>NUCLEOTIDE SEQUENCE [LARGE SCALE GENOMIC DNA]</scope>
    <source>
        <strain evidence="2">DSM 100886 HEG_-6_39</strain>
    </source>
</reference>
<keyword evidence="2" id="KW-1185">Reference proteome</keyword>
<reference evidence="1 2" key="1">
    <citation type="journal article" date="2016" name="Genome Announc.">
        <title>First Complete Genome Sequence of a Subdivision 6 Acidobacterium Strain.</title>
        <authorList>
            <person name="Huang S."/>
            <person name="Vieira S."/>
            <person name="Bunk B."/>
            <person name="Riedel T."/>
            <person name="Sproer C."/>
            <person name="Overmann J."/>
        </authorList>
    </citation>
    <scope>NUCLEOTIDE SEQUENCE [LARGE SCALE GENOMIC DNA]</scope>
    <source>
        <strain evidence="2">DSM 100886 HEG_-6_39</strain>
    </source>
</reference>
<dbReference type="AlphaFoldDB" id="A0A143PEH0"/>
<dbReference type="KEGG" id="abac:LuPra_00077"/>
<dbReference type="EMBL" id="CP015136">
    <property type="protein sequence ID" value="AMY06915.1"/>
    <property type="molecule type" value="Genomic_DNA"/>
</dbReference>
<sequence length="48" mass="5745">MIDLHIVERLRRQHIVHEVRLRQEGFTPKQAAFLLLVLQHSGVFVERQ</sequence>
<dbReference type="RefSeq" id="WP_157898571.1">
    <property type="nucleotide sequence ID" value="NZ_CP015136.1"/>
</dbReference>
<organism evidence="1 2">
    <name type="scientific">Luteitalea pratensis</name>
    <dbReference type="NCBI Taxonomy" id="1855912"/>
    <lineage>
        <taxon>Bacteria</taxon>
        <taxon>Pseudomonadati</taxon>
        <taxon>Acidobacteriota</taxon>
        <taxon>Vicinamibacteria</taxon>
        <taxon>Vicinamibacterales</taxon>
        <taxon>Vicinamibacteraceae</taxon>
        <taxon>Luteitalea</taxon>
    </lineage>
</organism>
<gene>
    <name evidence="1" type="ORF">LuPra_00077</name>
</gene>
<protein>
    <submittedName>
        <fullName evidence="1">Uncharacterized protein</fullName>
    </submittedName>
</protein>
<accession>A0A143PEH0</accession>
<proteinExistence type="predicted"/>